<dbReference type="Pfam" id="PF00465">
    <property type="entry name" value="Fe-ADH"/>
    <property type="match status" value="1"/>
</dbReference>
<dbReference type="PANTHER" id="PTHR11496">
    <property type="entry name" value="ALCOHOL DEHYDROGENASE"/>
    <property type="match status" value="1"/>
</dbReference>
<dbReference type="InterPro" id="IPR018211">
    <property type="entry name" value="ADH_Fe_CS"/>
</dbReference>
<dbReference type="InterPro" id="IPR001670">
    <property type="entry name" value="ADH_Fe/GldA"/>
</dbReference>
<dbReference type="AlphaFoldDB" id="A0A3T0KTB9"/>
<proteinExistence type="predicted"/>
<evidence type="ECO:0000259" key="1">
    <source>
        <dbReference type="Pfam" id="PF00465"/>
    </source>
</evidence>
<dbReference type="InterPro" id="IPR056798">
    <property type="entry name" value="ADH_Fe_C"/>
</dbReference>
<dbReference type="SUPFAM" id="SSF56796">
    <property type="entry name" value="Dehydroquinate synthase-like"/>
    <property type="match status" value="1"/>
</dbReference>
<dbReference type="PROSITE" id="PS00913">
    <property type="entry name" value="ADH_IRON_1"/>
    <property type="match status" value="1"/>
</dbReference>
<feature type="domain" description="Fe-containing alcohol dehydrogenase-like C-terminal" evidence="2">
    <location>
        <begin position="191"/>
        <end position="375"/>
    </location>
</feature>
<reference evidence="3 4" key="1">
    <citation type="submission" date="2018-01" db="EMBL/GenBank/DDBJ databases">
        <title>Bacillus asahii Genome sequencing and assembly.</title>
        <authorList>
            <person name="Jiang H."/>
            <person name="Feng Y."/>
            <person name="Zhao F."/>
            <person name="Lin X."/>
        </authorList>
    </citation>
    <scope>NUCLEOTIDE SEQUENCE [LARGE SCALE GENOMIC DNA]</scope>
    <source>
        <strain evidence="3 4">OM18</strain>
    </source>
</reference>
<organism evidence="3 4">
    <name type="scientific">Peribacillus asahii</name>
    <dbReference type="NCBI Taxonomy" id="228899"/>
    <lineage>
        <taxon>Bacteria</taxon>
        <taxon>Bacillati</taxon>
        <taxon>Bacillota</taxon>
        <taxon>Bacilli</taxon>
        <taxon>Bacillales</taxon>
        <taxon>Bacillaceae</taxon>
        <taxon>Peribacillus</taxon>
    </lineage>
</organism>
<dbReference type="OrthoDB" id="9815791at2"/>
<dbReference type="InterPro" id="IPR035873">
    <property type="entry name" value="PhpC"/>
</dbReference>
<dbReference type="Pfam" id="PF25137">
    <property type="entry name" value="ADH_Fe_C"/>
    <property type="match status" value="1"/>
</dbReference>
<dbReference type="PANTHER" id="PTHR11496:SF83">
    <property type="entry name" value="HYDROXYACID-OXOACID TRANSHYDROGENASE, MITOCHONDRIAL"/>
    <property type="match status" value="1"/>
</dbReference>
<dbReference type="GO" id="GO:0046872">
    <property type="term" value="F:metal ion binding"/>
    <property type="evidence" value="ECO:0007669"/>
    <property type="project" value="InterPro"/>
</dbReference>
<dbReference type="RefSeq" id="WP_127760674.1">
    <property type="nucleotide sequence ID" value="NZ_CP026095.1"/>
</dbReference>
<dbReference type="InterPro" id="IPR039697">
    <property type="entry name" value="Alcohol_dehydrogenase_Fe"/>
</dbReference>
<dbReference type="Proteomes" id="UP000283095">
    <property type="component" value="Chromosome"/>
</dbReference>
<dbReference type="Gene3D" id="3.40.50.1970">
    <property type="match status" value="1"/>
</dbReference>
<sequence length="385" mass="42620">MGNFYNPVKVVIDSIDVIGNMLENISDQVKNIVLLTRGGDFSDSLPAYTLVKCLERFNVKHIGIEISNPDIEDLFHYYLETKNFDFQCIIGVGGGSILDLSKSLSALTHMEIDSTTTLRAVIEQKSYVENENIVPWIGVPTTSGTGSEVTCWATIWDRARGVKLSIDCEKLYAHTAIIDSALTTTLPKKLTASTALDALCHATEAYWSKNSNEISRVYSLEAIKRIVGSLEKVLNRPNDIQLRNEIALGSLYAGLAFSNTRTTACHSISYPLTLNLGIDHGVAASLTLAKIMELNLEKIIEKDQLFEAFGVNHCKEVQQFIEHIYECVGFSSNLKDYNASPKIIESIAENAFTKGRIDNNPIALTKEDVITVLMSIFNDQGEKVK</sequence>
<evidence type="ECO:0000259" key="2">
    <source>
        <dbReference type="Pfam" id="PF25137"/>
    </source>
</evidence>
<dbReference type="KEGG" id="pasa:BAOM_2886"/>
<evidence type="ECO:0000313" key="4">
    <source>
        <dbReference type="Proteomes" id="UP000283095"/>
    </source>
</evidence>
<gene>
    <name evidence="3" type="ORF">BAOM_2886</name>
</gene>
<feature type="domain" description="Alcohol dehydrogenase iron-type/glycerol dehydrogenase GldA" evidence="1">
    <location>
        <begin position="23"/>
        <end position="179"/>
    </location>
</feature>
<protein>
    <submittedName>
        <fullName evidence="3">Uncharacterized protein</fullName>
    </submittedName>
</protein>
<dbReference type="GO" id="GO:0017000">
    <property type="term" value="P:antibiotic biosynthetic process"/>
    <property type="evidence" value="ECO:0007669"/>
    <property type="project" value="InterPro"/>
</dbReference>
<dbReference type="CDD" id="cd08182">
    <property type="entry name" value="HEPD"/>
    <property type="match status" value="1"/>
</dbReference>
<dbReference type="Gene3D" id="1.20.1090.10">
    <property type="entry name" value="Dehydroquinate synthase-like - alpha domain"/>
    <property type="match status" value="1"/>
</dbReference>
<name>A0A3T0KTB9_9BACI</name>
<dbReference type="GO" id="GO:0004022">
    <property type="term" value="F:alcohol dehydrogenase (NAD+) activity"/>
    <property type="evidence" value="ECO:0007669"/>
    <property type="project" value="TreeGrafter"/>
</dbReference>
<evidence type="ECO:0000313" key="3">
    <source>
        <dbReference type="EMBL" id="AZV43495.1"/>
    </source>
</evidence>
<accession>A0A3T0KTB9</accession>
<dbReference type="EMBL" id="CP026095">
    <property type="protein sequence ID" value="AZV43495.1"/>
    <property type="molecule type" value="Genomic_DNA"/>
</dbReference>